<dbReference type="Proteomes" id="UP000254701">
    <property type="component" value="Unassembled WGS sequence"/>
</dbReference>
<evidence type="ECO:0000313" key="6">
    <source>
        <dbReference type="Proteomes" id="UP000254701"/>
    </source>
</evidence>
<sequence length="229" mass="25912">MTTKSREREVQSVNRSLTKKARTALSPRKLPRQERSSKVVDRILDAALTLTREQGTKTPTTLAIAQRAGLSVGSVYQYFPNKEAILLDLARRWLGAFPEVIAKRIAAPRPTNRDEFQQEVDKLFVDTSRLYLDNATLMPVIEAITGNPDLRPIQNEYDDQIIALYAAWLQHVNPALEDGIASRLGVVMMEVGHVCRLVGLKRDRKAFDLIQDDVKTMWLALVDPYLDLN</sequence>
<keyword evidence="1 2" id="KW-0238">DNA-binding</keyword>
<feature type="DNA-binding region" description="H-T-H motif" evidence="2">
    <location>
        <begin position="60"/>
        <end position="79"/>
    </location>
</feature>
<dbReference type="SUPFAM" id="SSF46689">
    <property type="entry name" value="Homeodomain-like"/>
    <property type="match status" value="1"/>
</dbReference>
<evidence type="ECO:0000256" key="3">
    <source>
        <dbReference type="SAM" id="MobiDB-lite"/>
    </source>
</evidence>
<feature type="compositionally biased region" description="Basic and acidic residues" evidence="3">
    <location>
        <begin position="1"/>
        <end position="10"/>
    </location>
</feature>
<organism evidence="5 6">
    <name type="scientific">Aminobacter aminovorans</name>
    <name type="common">Chelatobacter heintzii</name>
    <dbReference type="NCBI Taxonomy" id="83263"/>
    <lineage>
        <taxon>Bacteria</taxon>
        <taxon>Pseudomonadati</taxon>
        <taxon>Pseudomonadota</taxon>
        <taxon>Alphaproteobacteria</taxon>
        <taxon>Hyphomicrobiales</taxon>
        <taxon>Phyllobacteriaceae</taxon>
        <taxon>Aminobacter</taxon>
    </lineage>
</organism>
<dbReference type="PANTHER" id="PTHR30055:SF226">
    <property type="entry name" value="HTH-TYPE TRANSCRIPTIONAL REGULATOR PKSA"/>
    <property type="match status" value="1"/>
</dbReference>
<dbReference type="Gene3D" id="1.10.357.10">
    <property type="entry name" value="Tetracycline Repressor, domain 2"/>
    <property type="match status" value="1"/>
</dbReference>
<protein>
    <submittedName>
        <fullName evidence="5">Fatty acid metabolism regulator protein</fullName>
    </submittedName>
</protein>
<dbReference type="EMBL" id="UFSM01000001">
    <property type="protein sequence ID" value="SUU88695.1"/>
    <property type="molecule type" value="Genomic_DNA"/>
</dbReference>
<evidence type="ECO:0000313" key="5">
    <source>
        <dbReference type="EMBL" id="SUU88695.1"/>
    </source>
</evidence>
<dbReference type="AlphaFoldDB" id="A0A380WIV6"/>
<evidence type="ECO:0000256" key="1">
    <source>
        <dbReference type="ARBA" id="ARBA00023125"/>
    </source>
</evidence>
<dbReference type="PRINTS" id="PR00455">
    <property type="entry name" value="HTHTETR"/>
</dbReference>
<reference evidence="5 6" key="1">
    <citation type="submission" date="2018-06" db="EMBL/GenBank/DDBJ databases">
        <authorList>
            <consortium name="Pathogen Informatics"/>
            <person name="Doyle S."/>
        </authorList>
    </citation>
    <scope>NUCLEOTIDE SEQUENCE [LARGE SCALE GENOMIC DNA]</scope>
    <source>
        <strain evidence="5 6">NCTC10684</strain>
    </source>
</reference>
<feature type="domain" description="HTH tetR-type" evidence="4">
    <location>
        <begin position="37"/>
        <end position="97"/>
    </location>
</feature>
<feature type="region of interest" description="Disordered" evidence="3">
    <location>
        <begin position="1"/>
        <end position="34"/>
    </location>
</feature>
<dbReference type="PANTHER" id="PTHR30055">
    <property type="entry name" value="HTH-TYPE TRANSCRIPTIONAL REGULATOR RUTR"/>
    <property type="match status" value="1"/>
</dbReference>
<dbReference type="PROSITE" id="PS50977">
    <property type="entry name" value="HTH_TETR_2"/>
    <property type="match status" value="1"/>
</dbReference>
<dbReference type="GO" id="GO:0003700">
    <property type="term" value="F:DNA-binding transcription factor activity"/>
    <property type="evidence" value="ECO:0007669"/>
    <property type="project" value="TreeGrafter"/>
</dbReference>
<proteinExistence type="predicted"/>
<evidence type="ECO:0000256" key="2">
    <source>
        <dbReference type="PROSITE-ProRule" id="PRU00335"/>
    </source>
</evidence>
<dbReference type="InterPro" id="IPR001647">
    <property type="entry name" value="HTH_TetR"/>
</dbReference>
<dbReference type="InterPro" id="IPR009057">
    <property type="entry name" value="Homeodomain-like_sf"/>
</dbReference>
<dbReference type="Pfam" id="PF00440">
    <property type="entry name" value="TetR_N"/>
    <property type="match status" value="1"/>
</dbReference>
<gene>
    <name evidence="5" type="primary">fadR_1</name>
    <name evidence="5" type="ORF">NCTC10684_01923</name>
</gene>
<name>A0A380WIV6_AMIAI</name>
<evidence type="ECO:0000259" key="4">
    <source>
        <dbReference type="PROSITE" id="PS50977"/>
    </source>
</evidence>
<dbReference type="InterPro" id="IPR050109">
    <property type="entry name" value="HTH-type_TetR-like_transc_reg"/>
</dbReference>
<accession>A0A380WIV6</accession>
<dbReference type="GO" id="GO:0000976">
    <property type="term" value="F:transcription cis-regulatory region binding"/>
    <property type="evidence" value="ECO:0007669"/>
    <property type="project" value="TreeGrafter"/>
</dbReference>